<comment type="catalytic activity">
    <reaction evidence="7">
        <text>[protein-PII]-uridylyl-L-tyrosine + H2O = [protein-PII]-L-tyrosine + UMP + H(+)</text>
        <dbReference type="Rhea" id="RHEA:48600"/>
        <dbReference type="Rhea" id="RHEA-COMP:12147"/>
        <dbReference type="Rhea" id="RHEA-COMP:12148"/>
        <dbReference type="ChEBI" id="CHEBI:15377"/>
        <dbReference type="ChEBI" id="CHEBI:15378"/>
        <dbReference type="ChEBI" id="CHEBI:46858"/>
        <dbReference type="ChEBI" id="CHEBI:57865"/>
        <dbReference type="ChEBI" id="CHEBI:90602"/>
    </reaction>
</comment>
<dbReference type="InterPro" id="IPR002934">
    <property type="entry name" value="Polymerase_NTP_transf_dom"/>
</dbReference>
<evidence type="ECO:0000313" key="10">
    <source>
        <dbReference type="EMBL" id="SDE60834.1"/>
    </source>
</evidence>
<dbReference type="Pfam" id="PF01909">
    <property type="entry name" value="NTP_transf_2"/>
    <property type="match status" value="1"/>
</dbReference>
<accession>A0A1G7EAU9</accession>
<gene>
    <name evidence="7" type="primary">glnD</name>
    <name evidence="10" type="ORF">SAMN05661003_11912</name>
</gene>
<dbReference type="SUPFAM" id="SSF81593">
    <property type="entry name" value="Nucleotidyltransferase substrate binding subunit/domain"/>
    <property type="match status" value="1"/>
</dbReference>
<dbReference type="CDD" id="cd05401">
    <property type="entry name" value="NT_GlnE_GlnD_like"/>
    <property type="match status" value="1"/>
</dbReference>
<dbReference type="InterPro" id="IPR010043">
    <property type="entry name" value="UTase/UR"/>
</dbReference>
<keyword evidence="2 7" id="KW-0548">Nucleotidyltransferase</keyword>
<evidence type="ECO:0000313" key="11">
    <source>
        <dbReference type="Proteomes" id="UP000243205"/>
    </source>
</evidence>
<dbReference type="STRING" id="57664.SAMN05661003_11912"/>
<evidence type="ECO:0000256" key="6">
    <source>
        <dbReference type="ARBA" id="ARBA00023268"/>
    </source>
</evidence>
<evidence type="ECO:0000256" key="1">
    <source>
        <dbReference type="ARBA" id="ARBA00022679"/>
    </source>
</evidence>
<keyword evidence="11" id="KW-1185">Reference proteome</keyword>
<evidence type="ECO:0000256" key="2">
    <source>
        <dbReference type="ARBA" id="ARBA00022695"/>
    </source>
</evidence>
<dbReference type="GO" id="GO:0008081">
    <property type="term" value="F:phosphoric diester hydrolase activity"/>
    <property type="evidence" value="ECO:0007669"/>
    <property type="project" value="UniProtKB-UniRule"/>
</dbReference>
<dbReference type="CDD" id="cd00077">
    <property type="entry name" value="HDc"/>
    <property type="match status" value="1"/>
</dbReference>
<keyword evidence="3" id="KW-0677">Repeat</keyword>
<dbReference type="HAMAP" id="MF_00277">
    <property type="entry name" value="PII_uridylyl_transf"/>
    <property type="match status" value="1"/>
</dbReference>
<evidence type="ECO:0000256" key="3">
    <source>
        <dbReference type="ARBA" id="ARBA00022737"/>
    </source>
</evidence>
<comment type="activity regulation">
    <text evidence="7">Uridylyltransferase (UTase) activity is inhibited by glutamine, while glutamine activates uridylyl-removing (UR) activity.</text>
</comment>
<evidence type="ECO:0000256" key="4">
    <source>
        <dbReference type="ARBA" id="ARBA00022801"/>
    </source>
</evidence>
<feature type="domain" description="HD" evidence="9">
    <location>
        <begin position="471"/>
        <end position="593"/>
    </location>
</feature>
<dbReference type="SUPFAM" id="SSF55021">
    <property type="entry name" value="ACT-like"/>
    <property type="match status" value="2"/>
</dbReference>
<evidence type="ECO:0000256" key="7">
    <source>
        <dbReference type="HAMAP-Rule" id="MF_00277"/>
    </source>
</evidence>
<keyword evidence="6 7" id="KW-0511">Multifunctional enzyme</keyword>
<dbReference type="InterPro" id="IPR002912">
    <property type="entry name" value="ACT_dom"/>
</dbReference>
<dbReference type="PROSITE" id="PS51831">
    <property type="entry name" value="HD"/>
    <property type="match status" value="1"/>
</dbReference>
<dbReference type="CDD" id="cd04899">
    <property type="entry name" value="ACT_ACR-UUR-like_2"/>
    <property type="match status" value="1"/>
</dbReference>
<reference evidence="11" key="1">
    <citation type="submission" date="2016-10" db="EMBL/GenBank/DDBJ databases">
        <authorList>
            <person name="Varghese N."/>
            <person name="Submissions S."/>
        </authorList>
    </citation>
    <scope>NUCLEOTIDE SEQUENCE [LARGE SCALE GENOMIC DNA]</scope>
    <source>
        <strain evidence="11">DSM 8987</strain>
    </source>
</reference>
<dbReference type="Pfam" id="PF01966">
    <property type="entry name" value="HD"/>
    <property type="match status" value="1"/>
</dbReference>
<dbReference type="Pfam" id="PF24931">
    <property type="entry name" value="ACT_ACR9_3rd"/>
    <property type="match status" value="1"/>
</dbReference>
<keyword evidence="1 7" id="KW-0808">Transferase</keyword>
<comment type="catalytic activity">
    <reaction evidence="7">
        <text>[protein-PII]-L-tyrosine + UTP = [protein-PII]-uridylyl-L-tyrosine + diphosphate</text>
        <dbReference type="Rhea" id="RHEA:13673"/>
        <dbReference type="Rhea" id="RHEA-COMP:12147"/>
        <dbReference type="Rhea" id="RHEA-COMP:12148"/>
        <dbReference type="ChEBI" id="CHEBI:33019"/>
        <dbReference type="ChEBI" id="CHEBI:46398"/>
        <dbReference type="ChEBI" id="CHEBI:46858"/>
        <dbReference type="ChEBI" id="CHEBI:90602"/>
        <dbReference type="EC" id="2.7.7.59"/>
    </reaction>
</comment>
<dbReference type="EMBL" id="FNAQ01000019">
    <property type="protein sequence ID" value="SDE60834.1"/>
    <property type="molecule type" value="Genomic_DNA"/>
</dbReference>
<dbReference type="SUPFAM" id="SSF81891">
    <property type="entry name" value="Poly A polymerase C-terminal region-like"/>
    <property type="match status" value="1"/>
</dbReference>
<dbReference type="AlphaFoldDB" id="A0A1G7EAU9"/>
<dbReference type="NCBIfam" id="TIGR01693">
    <property type="entry name" value="UTase_glnD"/>
    <property type="match status" value="1"/>
</dbReference>
<dbReference type="PROSITE" id="PS51671">
    <property type="entry name" value="ACT"/>
    <property type="match status" value="2"/>
</dbReference>
<dbReference type="InterPro" id="IPR003607">
    <property type="entry name" value="HD/PDEase_dom"/>
</dbReference>
<keyword evidence="5 7" id="KW-0460">Magnesium</keyword>
<dbReference type="PANTHER" id="PTHR47320:SF1">
    <property type="entry name" value="BIFUNCTIONAL URIDYLYLTRANSFERASE_URIDYLYL-REMOVING ENZYME"/>
    <property type="match status" value="1"/>
</dbReference>
<dbReference type="InterPro" id="IPR045865">
    <property type="entry name" value="ACT-like_dom_sf"/>
</dbReference>
<dbReference type="CDD" id="cd04900">
    <property type="entry name" value="ACT_UUR-like_1"/>
    <property type="match status" value="1"/>
</dbReference>
<dbReference type="PANTHER" id="PTHR47320">
    <property type="entry name" value="BIFUNCTIONAL URIDYLYLTRANSFERASE/URIDYLYL-REMOVING ENZYME"/>
    <property type="match status" value="1"/>
</dbReference>
<evidence type="ECO:0000256" key="5">
    <source>
        <dbReference type="ARBA" id="ARBA00022842"/>
    </source>
</evidence>
<comment type="function">
    <text evidence="7">Modifies, by uridylylation and deuridylylation, the PII regulatory proteins (GlnB and homologs), in response to the nitrogen status of the cell that GlnD senses through the glutamine level. Under low glutamine levels, catalyzes the conversion of the PII proteins and UTP to PII-UMP and PPi, while under higher glutamine levels, GlnD hydrolyzes PII-UMP to PII and UMP (deuridylylation). Thus, controls uridylylation state and activity of the PII proteins, and plays an important role in the regulation of nitrogen metabolism.</text>
</comment>
<dbReference type="Gene3D" id="1.10.3090.10">
    <property type="entry name" value="cca-adding enzyme, domain 2"/>
    <property type="match status" value="1"/>
</dbReference>
<proteinExistence type="inferred from homology"/>
<evidence type="ECO:0000259" key="8">
    <source>
        <dbReference type="PROSITE" id="PS51671"/>
    </source>
</evidence>
<organism evidence="10 11">
    <name type="scientific">Desulfuromonas thiophila</name>
    <dbReference type="NCBI Taxonomy" id="57664"/>
    <lineage>
        <taxon>Bacteria</taxon>
        <taxon>Pseudomonadati</taxon>
        <taxon>Thermodesulfobacteriota</taxon>
        <taxon>Desulfuromonadia</taxon>
        <taxon>Desulfuromonadales</taxon>
        <taxon>Desulfuromonadaceae</taxon>
        <taxon>Desulfuromonas</taxon>
    </lineage>
</organism>
<dbReference type="OrthoDB" id="9758038at2"/>
<dbReference type="PIRSF" id="PIRSF006288">
    <property type="entry name" value="PII_uridyltransf"/>
    <property type="match status" value="1"/>
</dbReference>
<feature type="region of interest" description="Uridylyltransferase" evidence="7">
    <location>
        <begin position="1"/>
        <end position="354"/>
    </location>
</feature>
<dbReference type="SUPFAM" id="SSF81301">
    <property type="entry name" value="Nucleotidyltransferase"/>
    <property type="match status" value="1"/>
</dbReference>
<dbReference type="Gene3D" id="3.30.460.10">
    <property type="entry name" value="Beta Polymerase, domain 2"/>
    <property type="match status" value="1"/>
</dbReference>
<dbReference type="InterPro" id="IPR006674">
    <property type="entry name" value="HD_domain"/>
</dbReference>
<feature type="domain" description="ACT" evidence="8">
    <location>
        <begin position="711"/>
        <end position="797"/>
    </location>
</feature>
<dbReference type="GO" id="GO:0006808">
    <property type="term" value="P:regulation of nitrogen utilization"/>
    <property type="evidence" value="ECO:0007669"/>
    <property type="project" value="UniProtKB-UniRule"/>
</dbReference>
<dbReference type="InterPro" id="IPR013546">
    <property type="entry name" value="PII_UdlTrfase/GS_AdlTrfase"/>
</dbReference>
<dbReference type="EC" id="3.1.4.-" evidence="7"/>
<comment type="caution">
    <text evidence="7">Lacks conserved residue(s) required for the propagation of feature annotation.</text>
</comment>
<dbReference type="SMART" id="SM00471">
    <property type="entry name" value="HDc"/>
    <property type="match status" value="1"/>
</dbReference>
<dbReference type="Proteomes" id="UP000243205">
    <property type="component" value="Unassembled WGS sequence"/>
</dbReference>
<comment type="cofactor">
    <cofactor evidence="7">
        <name>Mg(2+)</name>
        <dbReference type="ChEBI" id="CHEBI:18420"/>
    </cofactor>
</comment>
<comment type="similarity">
    <text evidence="7">Belongs to the GlnD family.</text>
</comment>
<name>A0A1G7EAU9_9BACT</name>
<dbReference type="Pfam" id="PF08335">
    <property type="entry name" value="GlnD_UR_UTase"/>
    <property type="match status" value="1"/>
</dbReference>
<protein>
    <recommendedName>
        <fullName evidence="7">Bifunctional uridylyltransferase/uridylyl-removing enzyme</fullName>
        <shortName evidence="7">UTase/UR</shortName>
    </recommendedName>
    <alternativeName>
        <fullName evidence="7">Bifunctional [protein-PII] modification enzyme</fullName>
    </alternativeName>
    <alternativeName>
        <fullName evidence="7">Bifunctional nitrogen sensor protein</fullName>
    </alternativeName>
    <domain>
        <recommendedName>
            <fullName evidence="7">[Protein-PII] uridylyltransferase</fullName>
            <shortName evidence="7">PII uridylyltransferase</shortName>
            <shortName evidence="7">UTase</shortName>
            <ecNumber evidence="7">2.7.7.59</ecNumber>
        </recommendedName>
    </domain>
    <domain>
        <recommendedName>
            <fullName evidence="7">[Protein-PII]-UMP uridylyl-removing enzyme</fullName>
            <shortName evidence="7">UR</shortName>
            <ecNumber evidence="7">3.1.4.-</ecNumber>
        </recommendedName>
    </domain>
</protein>
<dbReference type="EC" id="2.7.7.59" evidence="7"/>
<dbReference type="InterPro" id="IPR043519">
    <property type="entry name" value="NT_sf"/>
</dbReference>
<dbReference type="GO" id="GO:0008773">
    <property type="term" value="F:[protein-PII] uridylyltransferase activity"/>
    <property type="evidence" value="ECO:0007669"/>
    <property type="project" value="UniProtKB-UniRule"/>
</dbReference>
<comment type="domain">
    <text evidence="7">Has four distinct domains: an N-terminal nucleotidyltransferase (NT) domain responsible for UTase activity, a central HD domain that encodes UR activity, and two C-terminal ACT domains that seem to have a role in glutamine sensing.</text>
</comment>
<sequence>MPHQRPVVVCPDLNPPASFAGDFATARPAVLEQLRGWRDHCAQLIRTAHRQGASGRQTVVALTAMTDSLTGFLAGFCRRDLPPDEDSALIALGGYGRGEMNPYSDIDLMFFSPGPASASLQELSQRMLYLLWDLGYDVSPCVRSRQDCLQLAEQDLTVATAMLDSRFLAGNAAVHDLYRKQVHAVLLNRNSQEFIRAKLAESEQRRRRFGSSVYLLEPNIKEGEGGLRDLHTAWWVCQVKYKLDSLRGLVIKGVISEEEHQQFFSLLEALWRIRNELHYLSPRKNDQLHFDKQEQLAAFFGYQDCRTALAVEQFMQHYYETASRVEHLASSLIARAQSTTQSEHRLLGYLKRRNIDENFFALRGEIYPCHDDLFAREPALMMQAFFLAQRHELALSLKLKTLIRENQFRINDRLRRSRAMAGTFLEILRGKKQVYEILAQMHHLLFLNHFIPEFRRIYCRVQHDAYHIYTVDTHTLFAVREITRLWQGVYREKKPLLTRLAQETEKPQLLILAVLLHDIGKGQGSQHSEKGARMIPTIARRLGLGREDSLRLEFLVRHHLQMAYISQRRDLHDDNLIAQFAATMQMSENLNMLYLLTFADIKAVGPDVWTEWKGFLLQELYEKTYTVLEKGNFVREERSEKIRNRKRKVFELLAEEFDPRLVRDCLRNCSTRYLMAHRSAKIAQHLRVVLQRGDSPLAMQVAFRPERSYTEVIIVTLDVPGLFTIIAGVMSANGINILGAQIYTQKNGTAVDVLQVGSSDGLIYDDPRKWQKVEADLLWFLQGRGRVEEAVQKRRSSVQLSCKKMVPRVPPRVDIDNSISAEHTVIDISTRDEVGLLYSINHCLNQLGLYVGVAKITTKGERAGDTFYVQDIFGSKITQQEKLDELRRALLECLQ</sequence>
<keyword evidence="4 7" id="KW-0378">Hydrolase</keyword>
<feature type="domain" description="ACT" evidence="8">
    <location>
        <begin position="825"/>
        <end position="895"/>
    </location>
</feature>
<dbReference type="RefSeq" id="WP_092080182.1">
    <property type="nucleotide sequence ID" value="NZ_FNAQ01000019.1"/>
</dbReference>
<evidence type="ECO:0000259" key="9">
    <source>
        <dbReference type="PROSITE" id="PS51831"/>
    </source>
</evidence>
<dbReference type="Gene3D" id="1.20.120.330">
    <property type="entry name" value="Nucleotidyltransferases domain 2"/>
    <property type="match status" value="1"/>
</dbReference>